<accession>A0A2I2FEV4</accession>
<evidence type="ECO:0000256" key="1">
    <source>
        <dbReference type="SAM" id="MobiDB-lite"/>
    </source>
</evidence>
<dbReference type="EMBL" id="KZ559131">
    <property type="protein sequence ID" value="PLB39173.1"/>
    <property type="molecule type" value="Genomic_DNA"/>
</dbReference>
<reference evidence="2 3" key="1">
    <citation type="submission" date="2017-12" db="EMBL/GenBank/DDBJ databases">
        <authorList>
            <consortium name="DOE Joint Genome Institute"/>
            <person name="Haridas S."/>
            <person name="Kjaerbolling I."/>
            <person name="Vesth T.C."/>
            <person name="Frisvad J.C."/>
            <person name="Nybo J.L."/>
            <person name="Theobald S."/>
            <person name="Kuo A."/>
            <person name="Bowyer P."/>
            <person name="Matsuda Y."/>
            <person name="Mondo S."/>
            <person name="Lyhne E.K."/>
            <person name="Kogle M.E."/>
            <person name="Clum A."/>
            <person name="Lipzen A."/>
            <person name="Salamov A."/>
            <person name="Ngan C.Y."/>
            <person name="Daum C."/>
            <person name="Chiniquy J."/>
            <person name="Barry K."/>
            <person name="LaButti K."/>
            <person name="Simmons B.A."/>
            <person name="Magnuson J.K."/>
            <person name="Mortensen U.H."/>
            <person name="Larsen T.O."/>
            <person name="Grigoriev I.V."/>
            <person name="Baker S.E."/>
            <person name="Andersen M.R."/>
            <person name="Nordberg H.P."/>
            <person name="Cantor M.N."/>
            <person name="Hua S.X."/>
        </authorList>
    </citation>
    <scope>NUCLEOTIDE SEQUENCE [LARGE SCALE GENOMIC DNA]</scope>
    <source>
        <strain evidence="2 3">CBS 102.13</strain>
    </source>
</reference>
<dbReference type="GeneID" id="36525526"/>
<sequence>MSSCEFNMPTVPPQRMEKTSPRSRDRNNNQERADPPPFPTQGERSGEDTRKGKVITIEIDIKKSPSGYHHHQT</sequence>
<keyword evidence="3" id="KW-1185">Reference proteome</keyword>
<protein>
    <submittedName>
        <fullName evidence="2">Uncharacterized protein</fullName>
    </submittedName>
</protein>
<gene>
    <name evidence="2" type="ORF">BDW47DRAFT_17005</name>
</gene>
<dbReference type="RefSeq" id="XP_024673185.1">
    <property type="nucleotide sequence ID" value="XM_024818366.1"/>
</dbReference>
<name>A0A2I2FEV4_ASPCN</name>
<feature type="compositionally biased region" description="Basic and acidic residues" evidence="1">
    <location>
        <begin position="15"/>
        <end position="34"/>
    </location>
</feature>
<proteinExistence type="predicted"/>
<dbReference type="AlphaFoldDB" id="A0A2I2FEV4"/>
<evidence type="ECO:0000313" key="3">
    <source>
        <dbReference type="Proteomes" id="UP000234585"/>
    </source>
</evidence>
<feature type="region of interest" description="Disordered" evidence="1">
    <location>
        <begin position="1"/>
        <end position="73"/>
    </location>
</feature>
<dbReference type="Proteomes" id="UP000234585">
    <property type="component" value="Unassembled WGS sequence"/>
</dbReference>
<evidence type="ECO:0000313" key="2">
    <source>
        <dbReference type="EMBL" id="PLB39173.1"/>
    </source>
</evidence>
<organism evidence="2 3">
    <name type="scientific">Aspergillus candidus</name>
    <dbReference type="NCBI Taxonomy" id="41067"/>
    <lineage>
        <taxon>Eukaryota</taxon>
        <taxon>Fungi</taxon>
        <taxon>Dikarya</taxon>
        <taxon>Ascomycota</taxon>
        <taxon>Pezizomycotina</taxon>
        <taxon>Eurotiomycetes</taxon>
        <taxon>Eurotiomycetidae</taxon>
        <taxon>Eurotiales</taxon>
        <taxon>Aspergillaceae</taxon>
        <taxon>Aspergillus</taxon>
        <taxon>Aspergillus subgen. Circumdati</taxon>
    </lineage>
</organism>